<dbReference type="GO" id="GO:0003677">
    <property type="term" value="F:DNA binding"/>
    <property type="evidence" value="ECO:0007669"/>
    <property type="project" value="InterPro"/>
</dbReference>
<dbReference type="AlphaFoldDB" id="A0A383B1V4"/>
<dbReference type="InterPro" id="IPR036515">
    <property type="entry name" value="Transposase_17_sf"/>
</dbReference>
<dbReference type="EMBL" id="UINC01196676">
    <property type="protein sequence ID" value="SVE13790.1"/>
    <property type="molecule type" value="Genomic_DNA"/>
</dbReference>
<dbReference type="Gene3D" id="3.30.70.1290">
    <property type="entry name" value="Transposase IS200-like"/>
    <property type="match status" value="1"/>
</dbReference>
<evidence type="ECO:0000313" key="1">
    <source>
        <dbReference type="EMBL" id="SVE13790.1"/>
    </source>
</evidence>
<name>A0A383B1V4_9ZZZZ</name>
<organism evidence="1">
    <name type="scientific">marine metagenome</name>
    <dbReference type="NCBI Taxonomy" id="408172"/>
    <lineage>
        <taxon>unclassified sequences</taxon>
        <taxon>metagenomes</taxon>
        <taxon>ecological metagenomes</taxon>
    </lineage>
</organism>
<dbReference type="SUPFAM" id="SSF143422">
    <property type="entry name" value="Transposase IS200-like"/>
    <property type="match status" value="1"/>
</dbReference>
<dbReference type="GO" id="GO:0004803">
    <property type="term" value="F:transposase activity"/>
    <property type="evidence" value="ECO:0007669"/>
    <property type="project" value="InterPro"/>
</dbReference>
<proteinExistence type="predicted"/>
<evidence type="ECO:0008006" key="2">
    <source>
        <dbReference type="Google" id="ProtNLM"/>
    </source>
</evidence>
<reference evidence="1" key="1">
    <citation type="submission" date="2018-05" db="EMBL/GenBank/DDBJ databases">
        <authorList>
            <person name="Lanie J.A."/>
            <person name="Ng W.-L."/>
            <person name="Kazmierczak K.M."/>
            <person name="Andrzejewski T.M."/>
            <person name="Davidsen T.M."/>
            <person name="Wayne K.J."/>
            <person name="Tettelin H."/>
            <person name="Glass J.I."/>
            <person name="Rusch D."/>
            <person name="Podicherti R."/>
            <person name="Tsui H.-C.T."/>
            <person name="Winkler M.E."/>
        </authorList>
    </citation>
    <scope>NUCLEOTIDE SEQUENCE</scope>
</reference>
<sequence>VTRARYQQISLKDTPYYHCISHCVRRAFLCGDDPVSGKNLDHRKRWIVTRIRQLAAQFSVEVCAYAIMSNHYHLVLHVDNDQANAWSDEEVIKRWTALFPRNVLLIKTLQKNQKARVAKKQLRQYISLWRERLMDISWFMRCLNETV</sequence>
<dbReference type="PANTHER" id="PTHR34322:SF2">
    <property type="entry name" value="TRANSPOSASE IS200-LIKE DOMAIN-CONTAINING PROTEIN"/>
    <property type="match status" value="1"/>
</dbReference>
<protein>
    <recommendedName>
        <fullName evidence="2">Transposase IS200-like domain-containing protein</fullName>
    </recommendedName>
</protein>
<feature type="non-terminal residue" evidence="1">
    <location>
        <position position="147"/>
    </location>
</feature>
<gene>
    <name evidence="1" type="ORF">METZ01_LOCUS466644</name>
</gene>
<dbReference type="PANTHER" id="PTHR34322">
    <property type="entry name" value="TRANSPOSASE, Y1_TNP DOMAIN-CONTAINING"/>
    <property type="match status" value="1"/>
</dbReference>
<feature type="non-terminal residue" evidence="1">
    <location>
        <position position="1"/>
    </location>
</feature>
<dbReference type="GO" id="GO:0006313">
    <property type="term" value="P:DNA transposition"/>
    <property type="evidence" value="ECO:0007669"/>
    <property type="project" value="InterPro"/>
</dbReference>
<accession>A0A383B1V4</accession>